<dbReference type="SUPFAM" id="SSF56399">
    <property type="entry name" value="ADP-ribosylation"/>
    <property type="match status" value="1"/>
</dbReference>
<dbReference type="PANTHER" id="PTHR31681:SF3">
    <property type="entry name" value="OS04G0690100 PROTEIN"/>
    <property type="match status" value="1"/>
</dbReference>
<dbReference type="AlphaFoldDB" id="A0A165BGY0"/>
<proteinExistence type="predicted"/>
<sequence length="385" mass="43432">MCPDRSRNQNTPCKYPGCENTVWKDPDGSYSSYCGLTHRDAMAQITNKDIPNCKSCNVRPVYVENGRKHDFCGLRCARSYGNGGRRRSNSLTRVPAVLPTNNGRCQIPGCVKPAFKNPDQTFSQYCSNGHRSMAVTKCFAEACLLCDKYPKSVLNGKLSDFCSRKCGQDAVADAPRILHVPSAHKIYNEVEKQFLDGWKHPTSTKPTIMKIYRIYSDKDHNEHFCRYRLSVERKRGLDDGNSKRRWHGTVRTCQLGDNENLNLRMCNDDECSLCCIIRSSFRLAKFGAKTNFGRFGEGIYTSATSSKANDYNDELGGSPYRTMLLNDVVIGKTIKLMQDNEDLKAPPGDHDSVTGEPGGSLNYDECIVYKNEAIRPLFLLIYRMN</sequence>
<dbReference type="Gene3D" id="3.90.228.10">
    <property type="match status" value="1"/>
</dbReference>
<dbReference type="GeneID" id="63828778"/>
<dbReference type="GO" id="GO:0003950">
    <property type="term" value="F:NAD+ poly-ADP-ribosyltransferase activity"/>
    <property type="evidence" value="ECO:0007669"/>
    <property type="project" value="InterPro"/>
</dbReference>
<dbReference type="PANTHER" id="PTHR31681">
    <property type="entry name" value="C2H2-LIKE ZINC FINGER PROTEIN"/>
    <property type="match status" value="1"/>
</dbReference>
<evidence type="ECO:0000313" key="2">
    <source>
        <dbReference type="EMBL" id="KZT01033.1"/>
    </source>
</evidence>
<dbReference type="OrthoDB" id="9514740at2759"/>
<dbReference type="InterPro" id="IPR012317">
    <property type="entry name" value="Poly(ADP-ribose)pol_cat_dom"/>
</dbReference>
<evidence type="ECO:0000313" key="3">
    <source>
        <dbReference type="Proteomes" id="UP000076871"/>
    </source>
</evidence>
<keyword evidence="3" id="KW-1185">Reference proteome</keyword>
<protein>
    <submittedName>
        <fullName evidence="2">ADP-ribosylation</fullName>
    </submittedName>
</protein>
<dbReference type="Proteomes" id="UP000076871">
    <property type="component" value="Unassembled WGS sequence"/>
</dbReference>
<reference evidence="2 3" key="1">
    <citation type="journal article" date="2016" name="Mol. Biol. Evol.">
        <title>Comparative Genomics of Early-Diverging Mushroom-Forming Fungi Provides Insights into the Origins of Lignocellulose Decay Capabilities.</title>
        <authorList>
            <person name="Nagy L.G."/>
            <person name="Riley R."/>
            <person name="Tritt A."/>
            <person name="Adam C."/>
            <person name="Daum C."/>
            <person name="Floudas D."/>
            <person name="Sun H."/>
            <person name="Yadav J.S."/>
            <person name="Pangilinan J."/>
            <person name="Larsson K.H."/>
            <person name="Matsuura K."/>
            <person name="Barry K."/>
            <person name="Labutti K."/>
            <person name="Kuo R."/>
            <person name="Ohm R.A."/>
            <person name="Bhattacharya S.S."/>
            <person name="Shirouzu T."/>
            <person name="Yoshinaga Y."/>
            <person name="Martin F.M."/>
            <person name="Grigoriev I.V."/>
            <person name="Hibbett D.S."/>
        </authorList>
    </citation>
    <scope>NUCLEOTIDE SEQUENCE [LARGE SCALE GENOMIC DNA]</scope>
    <source>
        <strain evidence="2 3">93-53</strain>
    </source>
</reference>
<feature type="domain" description="PARP catalytic" evidence="1">
    <location>
        <begin position="188"/>
        <end position="355"/>
    </location>
</feature>
<dbReference type="RefSeq" id="XP_040758773.1">
    <property type="nucleotide sequence ID" value="XM_040911750.1"/>
</dbReference>
<dbReference type="STRING" id="1314785.A0A165BGY0"/>
<dbReference type="EMBL" id="KV427671">
    <property type="protein sequence ID" value="KZT01033.1"/>
    <property type="molecule type" value="Genomic_DNA"/>
</dbReference>
<dbReference type="InParanoid" id="A0A165BGY0"/>
<gene>
    <name evidence="2" type="ORF">LAESUDRAFT_752862</name>
</gene>
<name>A0A165BGY0_9APHY</name>
<accession>A0A165BGY0</accession>
<evidence type="ECO:0000259" key="1">
    <source>
        <dbReference type="Pfam" id="PF00644"/>
    </source>
</evidence>
<organism evidence="2 3">
    <name type="scientific">Laetiporus sulphureus 93-53</name>
    <dbReference type="NCBI Taxonomy" id="1314785"/>
    <lineage>
        <taxon>Eukaryota</taxon>
        <taxon>Fungi</taxon>
        <taxon>Dikarya</taxon>
        <taxon>Basidiomycota</taxon>
        <taxon>Agaricomycotina</taxon>
        <taxon>Agaricomycetes</taxon>
        <taxon>Polyporales</taxon>
        <taxon>Laetiporus</taxon>
    </lineage>
</organism>
<dbReference type="Pfam" id="PF00644">
    <property type="entry name" value="PARP"/>
    <property type="match status" value="1"/>
</dbReference>